<proteinExistence type="predicted"/>
<evidence type="ECO:0000313" key="2">
    <source>
        <dbReference type="EnsemblProtists" id="PYU1_T009839"/>
    </source>
</evidence>
<name>K3WXZ1_GLOUD</name>
<evidence type="ECO:0000313" key="3">
    <source>
        <dbReference type="Proteomes" id="UP000019132"/>
    </source>
</evidence>
<evidence type="ECO:0000256" key="1">
    <source>
        <dbReference type="SAM" id="Coils"/>
    </source>
</evidence>
<reference evidence="2" key="3">
    <citation type="submission" date="2015-02" db="UniProtKB">
        <authorList>
            <consortium name="EnsemblProtists"/>
        </authorList>
    </citation>
    <scope>IDENTIFICATION</scope>
    <source>
        <strain evidence="2">DAOM BR144</strain>
    </source>
</reference>
<dbReference type="VEuPathDB" id="FungiDB:PYU1_G009821"/>
<accession>K3WXZ1</accession>
<evidence type="ECO:0008006" key="4">
    <source>
        <dbReference type="Google" id="ProtNLM"/>
    </source>
</evidence>
<dbReference type="Proteomes" id="UP000019132">
    <property type="component" value="Unassembled WGS sequence"/>
</dbReference>
<organism evidence="2 3">
    <name type="scientific">Globisporangium ultimum (strain ATCC 200006 / CBS 805.95 / DAOM BR144)</name>
    <name type="common">Pythium ultimum</name>
    <dbReference type="NCBI Taxonomy" id="431595"/>
    <lineage>
        <taxon>Eukaryota</taxon>
        <taxon>Sar</taxon>
        <taxon>Stramenopiles</taxon>
        <taxon>Oomycota</taxon>
        <taxon>Peronosporomycetes</taxon>
        <taxon>Pythiales</taxon>
        <taxon>Pythiaceae</taxon>
        <taxon>Globisporangium</taxon>
    </lineage>
</organism>
<keyword evidence="3" id="KW-1185">Reference proteome</keyword>
<protein>
    <recommendedName>
        <fullName evidence="4">START domain-containing protein</fullName>
    </recommendedName>
</protein>
<dbReference type="eggNOG" id="ENOG502RVX6">
    <property type="taxonomic scope" value="Eukaryota"/>
</dbReference>
<reference evidence="3" key="1">
    <citation type="journal article" date="2010" name="Genome Biol.">
        <title>Genome sequence of the necrotrophic plant pathogen Pythium ultimum reveals original pathogenicity mechanisms and effector repertoire.</title>
        <authorList>
            <person name="Levesque C.A."/>
            <person name="Brouwer H."/>
            <person name="Cano L."/>
            <person name="Hamilton J.P."/>
            <person name="Holt C."/>
            <person name="Huitema E."/>
            <person name="Raffaele S."/>
            <person name="Robideau G.P."/>
            <person name="Thines M."/>
            <person name="Win J."/>
            <person name="Zerillo M.M."/>
            <person name="Beakes G.W."/>
            <person name="Boore J.L."/>
            <person name="Busam D."/>
            <person name="Dumas B."/>
            <person name="Ferriera S."/>
            <person name="Fuerstenberg S.I."/>
            <person name="Gachon C.M."/>
            <person name="Gaulin E."/>
            <person name="Govers F."/>
            <person name="Grenville-Briggs L."/>
            <person name="Horner N."/>
            <person name="Hostetler J."/>
            <person name="Jiang R.H."/>
            <person name="Johnson J."/>
            <person name="Krajaejun T."/>
            <person name="Lin H."/>
            <person name="Meijer H.J."/>
            <person name="Moore B."/>
            <person name="Morris P."/>
            <person name="Phuntmart V."/>
            <person name="Puiu D."/>
            <person name="Shetty J."/>
            <person name="Stajich J.E."/>
            <person name="Tripathy S."/>
            <person name="Wawra S."/>
            <person name="van West P."/>
            <person name="Whitty B.R."/>
            <person name="Coutinho P.M."/>
            <person name="Henrissat B."/>
            <person name="Martin F."/>
            <person name="Thomas P.D."/>
            <person name="Tyler B.M."/>
            <person name="De Vries R.P."/>
            <person name="Kamoun S."/>
            <person name="Yandell M."/>
            <person name="Tisserat N."/>
            <person name="Buell C.R."/>
        </authorList>
    </citation>
    <scope>NUCLEOTIDE SEQUENCE</scope>
    <source>
        <strain evidence="3">DAOM:BR144</strain>
    </source>
</reference>
<dbReference type="AlphaFoldDB" id="K3WXZ1"/>
<sequence length="367" mass="42430">MPAQLPVLDAATPMTAEEKKERQRLHVRRSYYRKLNRMDEMREQVRALKEQYLNAIRQREALASSPDAAKQQQRAVALYAQISRAKEQLLEENAALQQMVADQHVLTHKMSQLLLEFQNEQDHTEAALFDALLKNPYDLRVPMTVEECQQLAWSTYMDVLRFMQSNSFLTTGAIAFGWRDRRCLEGDRLKFSLKKRFTHISPFHLARRSWDVLSSAEQHGTLYSASLKLNIYTPQVVDDNNVVIFRVFSLPDGTVVAKSLYLVSRFQVETGYVIIFRSIAKERLRKKYQDEFEDPKTHEELMQHWIGQVFTWITFEESGDDCILDFGGDIPGSETAGSDIWMLEVLLIALRWEAKVNGPIFSITGTC</sequence>
<dbReference type="EnsemblProtists" id="PYU1_T009839">
    <property type="protein sequence ID" value="PYU1_T009839"/>
    <property type="gene ID" value="PYU1_G009821"/>
</dbReference>
<feature type="coiled-coil region" evidence="1">
    <location>
        <begin position="31"/>
        <end position="102"/>
    </location>
</feature>
<dbReference type="InParanoid" id="K3WXZ1"/>
<keyword evidence="1" id="KW-0175">Coiled coil</keyword>
<dbReference type="EMBL" id="GL376624">
    <property type="status" value="NOT_ANNOTATED_CDS"/>
    <property type="molecule type" value="Genomic_DNA"/>
</dbReference>
<reference evidence="3" key="2">
    <citation type="submission" date="2010-04" db="EMBL/GenBank/DDBJ databases">
        <authorList>
            <person name="Buell R."/>
            <person name="Hamilton J."/>
            <person name="Hostetler J."/>
        </authorList>
    </citation>
    <scope>NUCLEOTIDE SEQUENCE [LARGE SCALE GENOMIC DNA]</scope>
    <source>
        <strain evidence="3">DAOM:BR144</strain>
    </source>
</reference>
<dbReference type="HOGENOM" id="CLU_034610_0_1_1"/>